<dbReference type="InterPro" id="IPR029044">
    <property type="entry name" value="Nucleotide-diphossugar_trans"/>
</dbReference>
<dbReference type="Gene3D" id="3.90.550.10">
    <property type="entry name" value="Spore Coat Polysaccharide Biosynthesis Protein SpsA, Chain A"/>
    <property type="match status" value="1"/>
</dbReference>
<dbReference type="SUPFAM" id="SSF53448">
    <property type="entry name" value="Nucleotide-diphospho-sugar transferases"/>
    <property type="match status" value="1"/>
</dbReference>
<gene>
    <name evidence="1" type="ORF">CYPRO_2479</name>
</gene>
<dbReference type="EMBL" id="CP027806">
    <property type="protein sequence ID" value="AXJ01721.1"/>
    <property type="molecule type" value="Genomic_DNA"/>
</dbReference>
<organism evidence="1 2">
    <name type="scientific">Cyclonatronum proteinivorum</name>
    <dbReference type="NCBI Taxonomy" id="1457365"/>
    <lineage>
        <taxon>Bacteria</taxon>
        <taxon>Pseudomonadati</taxon>
        <taxon>Balneolota</taxon>
        <taxon>Balneolia</taxon>
        <taxon>Balneolales</taxon>
        <taxon>Cyclonatronaceae</taxon>
        <taxon>Cyclonatronum</taxon>
    </lineage>
</organism>
<proteinExistence type="predicted"/>
<evidence type="ECO:0000313" key="2">
    <source>
        <dbReference type="Proteomes" id="UP000254808"/>
    </source>
</evidence>
<dbReference type="OrthoDB" id="8350085at2"/>
<dbReference type="Proteomes" id="UP000254808">
    <property type="component" value="Chromosome"/>
</dbReference>
<protein>
    <recommendedName>
        <fullName evidence="3">Glycosyl transferase family 2</fullName>
    </recommendedName>
</protein>
<dbReference type="RefSeq" id="WP_114984879.1">
    <property type="nucleotide sequence ID" value="NZ_CP027806.1"/>
</dbReference>
<name>A0A345UML9_9BACT</name>
<evidence type="ECO:0000313" key="1">
    <source>
        <dbReference type="EMBL" id="AXJ01721.1"/>
    </source>
</evidence>
<reference evidence="1 2" key="1">
    <citation type="submission" date="2018-03" db="EMBL/GenBank/DDBJ databases">
        <title>Phenotypic and genomic properties of Cyclonatronum proteinivorum gen. nov., sp. nov., a haloalkaliphilic bacteroidete from soda lakes possessing Na+-translocating rhodopsin.</title>
        <authorList>
            <person name="Toshchakov S.V."/>
            <person name="Korzhenkov A."/>
            <person name="Samarov N.I."/>
            <person name="Kublanov I.V."/>
            <person name="Muntyan M.S."/>
            <person name="Sorokin D.Y."/>
        </authorList>
    </citation>
    <scope>NUCLEOTIDE SEQUENCE [LARGE SCALE GENOMIC DNA]</scope>
    <source>
        <strain evidence="1 2">Omega</strain>
    </source>
</reference>
<keyword evidence="2" id="KW-1185">Reference proteome</keyword>
<dbReference type="KEGG" id="cprv:CYPRO_2479"/>
<dbReference type="AlphaFoldDB" id="A0A345UML9"/>
<evidence type="ECO:0008006" key="3">
    <source>
        <dbReference type="Google" id="ProtNLM"/>
    </source>
</evidence>
<accession>A0A345UML9</accession>
<sequence>MTRAQLYIAVMSYEMGILLRNCLTSIEKHAPGIALAIYDDGSRGPETKEVLDEYASKIPVYVNNWRDGQSADPLGGHIKVGGLWTNMQRAFRHARAAGFSYIMFVQDDMQVVGPLDDTFFAEHRAIWADRPDIVQIRISYYRNPLVDPTHDPVRNRICASGRYYMAEPVPQGLNATGIVSIDRLHRAGYAWEKGEHLNNRKSAAQGMYSVFPKTPLIPQLPYPPVVKDRLPRFKRWLNHISDMIFLVGFHPYADLSPAQISALRNRDPEERPVGEVFLTPRKPVKLYRPWCYENSYAHLMVAFKRAFSSAKP</sequence>